<sequence length="139" mass="16418">METQWASMLEQRMKTWLLLLNIHIISRLCSKKNGRARMIIEKPVSNIPSNMVPLWDIEEKVKMFPMFMDDEDETAQGLEESTFPRSQEPLPITTLVEESKKVKCLPENKNEYEEGELEKESKSRMESNGYYKEGRQEMR</sequence>
<comment type="caution">
    <text evidence="1">The sequence shown here is derived from an EMBL/GenBank/DDBJ whole genome shotgun (WGS) entry which is preliminary data.</text>
</comment>
<protein>
    <submittedName>
        <fullName evidence="1">Uncharacterized protein</fullName>
    </submittedName>
</protein>
<accession>A0ACC0BGK6</accession>
<evidence type="ECO:0000313" key="1">
    <source>
        <dbReference type="EMBL" id="KAI5671747.1"/>
    </source>
</evidence>
<name>A0ACC0BGK6_CATRO</name>
<organism evidence="1 2">
    <name type="scientific">Catharanthus roseus</name>
    <name type="common">Madagascar periwinkle</name>
    <name type="synonym">Vinca rosea</name>
    <dbReference type="NCBI Taxonomy" id="4058"/>
    <lineage>
        <taxon>Eukaryota</taxon>
        <taxon>Viridiplantae</taxon>
        <taxon>Streptophyta</taxon>
        <taxon>Embryophyta</taxon>
        <taxon>Tracheophyta</taxon>
        <taxon>Spermatophyta</taxon>
        <taxon>Magnoliopsida</taxon>
        <taxon>eudicotyledons</taxon>
        <taxon>Gunneridae</taxon>
        <taxon>Pentapetalae</taxon>
        <taxon>asterids</taxon>
        <taxon>lamiids</taxon>
        <taxon>Gentianales</taxon>
        <taxon>Apocynaceae</taxon>
        <taxon>Rauvolfioideae</taxon>
        <taxon>Vinceae</taxon>
        <taxon>Catharanthinae</taxon>
        <taxon>Catharanthus</taxon>
    </lineage>
</organism>
<keyword evidence="2" id="KW-1185">Reference proteome</keyword>
<dbReference type="Proteomes" id="UP001060085">
    <property type="component" value="Linkage Group LG03"/>
</dbReference>
<dbReference type="EMBL" id="CM044703">
    <property type="protein sequence ID" value="KAI5671747.1"/>
    <property type="molecule type" value="Genomic_DNA"/>
</dbReference>
<reference evidence="2" key="1">
    <citation type="journal article" date="2023" name="Nat. Plants">
        <title>Single-cell RNA sequencing provides a high-resolution roadmap for understanding the multicellular compartmentation of specialized metabolism.</title>
        <authorList>
            <person name="Sun S."/>
            <person name="Shen X."/>
            <person name="Li Y."/>
            <person name="Li Y."/>
            <person name="Wang S."/>
            <person name="Li R."/>
            <person name="Zhang H."/>
            <person name="Shen G."/>
            <person name="Guo B."/>
            <person name="Wei J."/>
            <person name="Xu J."/>
            <person name="St-Pierre B."/>
            <person name="Chen S."/>
            <person name="Sun C."/>
        </authorList>
    </citation>
    <scope>NUCLEOTIDE SEQUENCE [LARGE SCALE GENOMIC DNA]</scope>
</reference>
<proteinExistence type="predicted"/>
<evidence type="ECO:0000313" key="2">
    <source>
        <dbReference type="Proteomes" id="UP001060085"/>
    </source>
</evidence>
<gene>
    <name evidence="1" type="ORF">M9H77_12111</name>
</gene>